<keyword evidence="2" id="KW-0677">Repeat</keyword>
<dbReference type="InterPro" id="IPR001680">
    <property type="entry name" value="WD40_rpt"/>
</dbReference>
<reference evidence="5" key="1">
    <citation type="submission" date="2014-08" db="EMBL/GenBank/DDBJ databases">
        <authorList>
            <person name="Sharma Rahul"/>
            <person name="Thines Marco"/>
        </authorList>
    </citation>
    <scope>NUCLEOTIDE SEQUENCE</scope>
</reference>
<feature type="compositionally biased region" description="Low complexity" evidence="4">
    <location>
        <begin position="342"/>
        <end position="366"/>
    </location>
</feature>
<keyword evidence="1 3" id="KW-0853">WD repeat</keyword>
<dbReference type="Pfam" id="PF00400">
    <property type="entry name" value="WD40"/>
    <property type="match status" value="1"/>
</dbReference>
<dbReference type="PROSITE" id="PS50082">
    <property type="entry name" value="WD_REPEATS_2"/>
    <property type="match status" value="2"/>
</dbReference>
<proteinExistence type="predicted"/>
<dbReference type="SMART" id="SM00320">
    <property type="entry name" value="WD40"/>
    <property type="match status" value="3"/>
</dbReference>
<dbReference type="Gene3D" id="2.130.10.10">
    <property type="entry name" value="YVTN repeat-like/Quinoprotein amine dehydrogenase"/>
    <property type="match status" value="1"/>
</dbReference>
<evidence type="ECO:0000256" key="4">
    <source>
        <dbReference type="SAM" id="MobiDB-lite"/>
    </source>
</evidence>
<dbReference type="Pfam" id="PF02089">
    <property type="entry name" value="Palm_thioest"/>
    <property type="match status" value="1"/>
</dbReference>
<accession>A0A0F7SM20</accession>
<feature type="repeat" description="WD" evidence="3">
    <location>
        <begin position="140"/>
        <end position="182"/>
    </location>
</feature>
<dbReference type="InterPro" id="IPR045159">
    <property type="entry name" value="DCAF7-like"/>
</dbReference>
<dbReference type="InterPro" id="IPR029058">
    <property type="entry name" value="AB_hydrolase_fold"/>
</dbReference>
<name>A0A0F7SM20_PHARH</name>
<sequence length="693" mass="75514">MTSQFTYEAPWPIYALAFTNSRQHLPHRLALGSCVTGQNYLRVVARTEQNTSSNRLSAVAEAPLTYPATCIAWEPFPSHRSSSAANSYRELIATTGDALHIWEYIAPPPGGYNQGGLKEVGSLAHSKSASSSGTNASTGVYNSPAPLTSLSWNAFNPSRIVTSSIDTTCTVWDIQTSTAVTQLIAHDREVFDVAWLPGGTEVFVSAGSDGSIRAFDLRSLEHSTILFESTRAPSSYSSPSPSSSFNPSKALMRIAFDPSNSHYLATFKQDSGDIQVLDMRSPGTPVVEMRNGRDGGKVGCISWGEKGVRGKGGLCSGGDDALLRLWDSSMPSLPPPNYAHQSSILPSNPSTPSSSLPISRSTSASSEKPPSVPSRTEPRAVFEAPTEIDNIACGLGGDWVACAGGGTSYGGRGWTPFVEPSTIEKSYRPVVIWHGMGDSAFADGMIGVKEDIEKLYPGIYVHLVAIDKVAAQLQEVEELGQGFDAIGFSQGGQFLRAYVEWHNDPPVSNLITFGAQHMGIADLPACRPSDFLCRGARSAARARVYTPWAQRNLVQAQYYRDHDRLDLYLSTNTFLAEINNEREYKNETFASNLGSLSNLVLLRFTEETTVYPAISSWFGSLHPLDSSLDSADVAPDEEREIPLYDQPLYQADWLGLRSLDEKDALKLEWCEGQHMEIQGCWHRVLDQWIGSDV</sequence>
<dbReference type="PANTHER" id="PTHR19919">
    <property type="entry name" value="WD REPEAT CONTAINING PROTEIN"/>
    <property type="match status" value="1"/>
</dbReference>
<dbReference type="SUPFAM" id="SSF50978">
    <property type="entry name" value="WD40 repeat-like"/>
    <property type="match status" value="1"/>
</dbReference>
<evidence type="ECO:0000256" key="3">
    <source>
        <dbReference type="PROSITE-ProRule" id="PRU00221"/>
    </source>
</evidence>
<dbReference type="AlphaFoldDB" id="A0A0F7SM20"/>
<evidence type="ECO:0000256" key="1">
    <source>
        <dbReference type="ARBA" id="ARBA00022574"/>
    </source>
</evidence>
<feature type="repeat" description="WD" evidence="3">
    <location>
        <begin position="183"/>
        <end position="225"/>
    </location>
</feature>
<dbReference type="Gene3D" id="3.40.50.1820">
    <property type="entry name" value="alpha/beta hydrolase"/>
    <property type="match status" value="1"/>
</dbReference>
<dbReference type="EMBL" id="LN483142">
    <property type="protein sequence ID" value="CED83112.1"/>
    <property type="molecule type" value="Genomic_DNA"/>
</dbReference>
<protein>
    <submittedName>
        <fullName evidence="5">Palmitoyl thioesterase</fullName>
    </submittedName>
</protein>
<feature type="region of interest" description="Disordered" evidence="4">
    <location>
        <begin position="336"/>
        <end position="378"/>
    </location>
</feature>
<evidence type="ECO:0000313" key="5">
    <source>
        <dbReference type="EMBL" id="CED83112.1"/>
    </source>
</evidence>
<dbReference type="InterPro" id="IPR036322">
    <property type="entry name" value="WD40_repeat_dom_sf"/>
</dbReference>
<evidence type="ECO:0000256" key="2">
    <source>
        <dbReference type="ARBA" id="ARBA00022737"/>
    </source>
</evidence>
<dbReference type="SUPFAM" id="SSF53474">
    <property type="entry name" value="alpha/beta-Hydrolases"/>
    <property type="match status" value="1"/>
</dbReference>
<dbReference type="InterPro" id="IPR015943">
    <property type="entry name" value="WD40/YVTN_repeat-like_dom_sf"/>
</dbReference>
<organism evidence="5">
    <name type="scientific">Phaffia rhodozyma</name>
    <name type="common">Yeast</name>
    <name type="synonym">Xanthophyllomyces dendrorhous</name>
    <dbReference type="NCBI Taxonomy" id="264483"/>
    <lineage>
        <taxon>Eukaryota</taxon>
        <taxon>Fungi</taxon>
        <taxon>Dikarya</taxon>
        <taxon>Basidiomycota</taxon>
        <taxon>Agaricomycotina</taxon>
        <taxon>Tremellomycetes</taxon>
        <taxon>Cystofilobasidiales</taxon>
        <taxon>Mrakiaceae</taxon>
        <taxon>Phaffia</taxon>
    </lineage>
</organism>